<dbReference type="Gene3D" id="3.40.1190.20">
    <property type="match status" value="1"/>
</dbReference>
<dbReference type="AlphaFoldDB" id="A0A2T2NC85"/>
<proteinExistence type="inferred from homology"/>
<keyword evidence="10" id="KW-1185">Reference proteome</keyword>
<dbReference type="SUPFAM" id="SSF53613">
    <property type="entry name" value="Ribokinase-like"/>
    <property type="match status" value="1"/>
</dbReference>
<dbReference type="PANTHER" id="PTHR10534:SF2">
    <property type="entry name" value="PYRIDOXAL KINASE"/>
    <property type="match status" value="1"/>
</dbReference>
<evidence type="ECO:0000256" key="7">
    <source>
        <dbReference type="SAM" id="MobiDB-lite"/>
    </source>
</evidence>
<accession>A0A2T2NC85</accession>
<keyword evidence="6" id="KW-0067">ATP-binding</keyword>
<dbReference type="OrthoDB" id="2104723at2759"/>
<dbReference type="Pfam" id="PF08543">
    <property type="entry name" value="Phos_pyr_kin"/>
    <property type="match status" value="1"/>
</dbReference>
<evidence type="ECO:0000256" key="3">
    <source>
        <dbReference type="ARBA" id="ARBA00022679"/>
    </source>
</evidence>
<protein>
    <recommendedName>
        <fullName evidence="2">pyridoxal kinase</fullName>
        <ecNumber evidence="2">2.7.1.35</ecNumber>
    </recommendedName>
</protein>
<evidence type="ECO:0000256" key="1">
    <source>
        <dbReference type="ARBA" id="ARBA00008805"/>
    </source>
</evidence>
<dbReference type="InterPro" id="IPR029056">
    <property type="entry name" value="Ribokinase-like"/>
</dbReference>
<evidence type="ECO:0000256" key="4">
    <source>
        <dbReference type="ARBA" id="ARBA00022741"/>
    </source>
</evidence>
<evidence type="ECO:0000256" key="6">
    <source>
        <dbReference type="ARBA" id="ARBA00022840"/>
    </source>
</evidence>
<reference evidence="9 10" key="1">
    <citation type="journal article" date="2018" name="Front. Microbiol.">
        <title>Genome-Wide Analysis of Corynespora cassiicola Leaf Fall Disease Putative Effectors.</title>
        <authorList>
            <person name="Lopez D."/>
            <person name="Ribeiro S."/>
            <person name="Label P."/>
            <person name="Fumanal B."/>
            <person name="Venisse J.S."/>
            <person name="Kohler A."/>
            <person name="de Oliveira R.R."/>
            <person name="Labutti K."/>
            <person name="Lipzen A."/>
            <person name="Lail K."/>
            <person name="Bauer D."/>
            <person name="Ohm R.A."/>
            <person name="Barry K.W."/>
            <person name="Spatafora J."/>
            <person name="Grigoriev I.V."/>
            <person name="Martin F.M."/>
            <person name="Pujade-Renaud V."/>
        </authorList>
    </citation>
    <scope>NUCLEOTIDE SEQUENCE [LARGE SCALE GENOMIC DNA]</scope>
    <source>
        <strain evidence="9 10">Philippines</strain>
    </source>
</reference>
<organism evidence="9 10">
    <name type="scientific">Corynespora cassiicola Philippines</name>
    <dbReference type="NCBI Taxonomy" id="1448308"/>
    <lineage>
        <taxon>Eukaryota</taxon>
        <taxon>Fungi</taxon>
        <taxon>Dikarya</taxon>
        <taxon>Ascomycota</taxon>
        <taxon>Pezizomycotina</taxon>
        <taxon>Dothideomycetes</taxon>
        <taxon>Pleosporomycetidae</taxon>
        <taxon>Pleosporales</taxon>
        <taxon>Corynesporascaceae</taxon>
        <taxon>Corynespora</taxon>
    </lineage>
</organism>
<keyword evidence="5 9" id="KW-0418">Kinase</keyword>
<dbReference type="CDD" id="cd01173">
    <property type="entry name" value="pyridoxal_pyridoxamine_kinase"/>
    <property type="match status" value="1"/>
</dbReference>
<dbReference type="InterPro" id="IPR004625">
    <property type="entry name" value="PyrdxlKinase"/>
</dbReference>
<dbReference type="EMBL" id="KZ678140">
    <property type="protein sequence ID" value="PSN63037.1"/>
    <property type="molecule type" value="Genomic_DNA"/>
</dbReference>
<sequence length="436" mass="47581">MATFVMQSLGCDVSAINTVHYSNHTAYKQVKGTKTSAEQIQDLYEGLRQSNLQNFDILLTGYVPSAEAVQAVGKIGRDIKFNAGTKPGSFFWVLDPVMGDNGKLYIPEDEVPEYKSLLREADLILPNQFEAELLSDTTITDLNSLAAAIQVLHRTYHVPHVIITSLRLTRDNQTIPSRNPSRPASKPTSTTASGTHTPAESTAQNAETSHPSAWTTNTSPSLEVNRALEEDAESLTIIGSTATSDHKPRLFRIDTPQLPLFFSGTGDMFAALTVPRLIEAVHAASTPEIDLSTRASWKSPDDVPAEELPLAKAVQKVLASMQSVLGKTTEKCLAEMEKYDARAEKEGRGQGEEAEEDRAKRRHLALMNASEVKVVRYVKDLLNPPNLDKFKPKRVEEVVPGDAGLKKPDQLNVVHLGTVASGTTDEGAIKVQETEG</sequence>
<feature type="domain" description="Pyridoxamine kinase/Phosphomethylpyrimidine kinase" evidence="8">
    <location>
        <begin position="14"/>
        <end position="173"/>
    </location>
</feature>
<dbReference type="GO" id="GO:0008478">
    <property type="term" value="F:pyridoxal kinase activity"/>
    <property type="evidence" value="ECO:0007669"/>
    <property type="project" value="UniProtKB-EC"/>
</dbReference>
<gene>
    <name evidence="9" type="ORF">BS50DRAFT_576867</name>
</gene>
<comment type="similarity">
    <text evidence="1">Belongs to the pyridoxine kinase family.</text>
</comment>
<dbReference type="InterPro" id="IPR013749">
    <property type="entry name" value="PM/HMP-P_kinase-1"/>
</dbReference>
<evidence type="ECO:0000259" key="8">
    <source>
        <dbReference type="Pfam" id="PF08543"/>
    </source>
</evidence>
<evidence type="ECO:0000313" key="10">
    <source>
        <dbReference type="Proteomes" id="UP000240883"/>
    </source>
</evidence>
<dbReference type="STRING" id="1448308.A0A2T2NC85"/>
<dbReference type="GO" id="GO:0005829">
    <property type="term" value="C:cytosol"/>
    <property type="evidence" value="ECO:0007669"/>
    <property type="project" value="TreeGrafter"/>
</dbReference>
<evidence type="ECO:0000256" key="2">
    <source>
        <dbReference type="ARBA" id="ARBA00012104"/>
    </source>
</evidence>
<name>A0A2T2NC85_CORCC</name>
<evidence type="ECO:0000313" key="9">
    <source>
        <dbReference type="EMBL" id="PSN63037.1"/>
    </source>
</evidence>
<dbReference type="EC" id="2.7.1.35" evidence="2"/>
<dbReference type="GO" id="GO:0005524">
    <property type="term" value="F:ATP binding"/>
    <property type="evidence" value="ECO:0007669"/>
    <property type="project" value="UniProtKB-KW"/>
</dbReference>
<dbReference type="PANTHER" id="PTHR10534">
    <property type="entry name" value="PYRIDOXAL KINASE"/>
    <property type="match status" value="1"/>
</dbReference>
<feature type="region of interest" description="Disordered" evidence="7">
    <location>
        <begin position="172"/>
        <end position="220"/>
    </location>
</feature>
<dbReference type="GO" id="GO:0009443">
    <property type="term" value="P:pyridoxal 5'-phosphate salvage"/>
    <property type="evidence" value="ECO:0007669"/>
    <property type="project" value="InterPro"/>
</dbReference>
<evidence type="ECO:0000256" key="5">
    <source>
        <dbReference type="ARBA" id="ARBA00022777"/>
    </source>
</evidence>
<keyword evidence="3" id="KW-0808">Transferase</keyword>
<dbReference type="Proteomes" id="UP000240883">
    <property type="component" value="Unassembled WGS sequence"/>
</dbReference>
<keyword evidence="4" id="KW-0547">Nucleotide-binding</keyword>